<dbReference type="PANTHER" id="PTHR32410:SF216">
    <property type="entry name" value="PHORBOL-ESTER_DAG-TYPE DOMAIN-CONTAINING PROTEIN"/>
    <property type="match status" value="1"/>
</dbReference>
<feature type="domain" description="Phorbol-ester/DAG-type" evidence="4">
    <location>
        <begin position="147"/>
        <end position="197"/>
    </location>
</feature>
<evidence type="ECO:0000256" key="1">
    <source>
        <dbReference type="ARBA" id="ARBA00022723"/>
    </source>
</evidence>
<dbReference type="InterPro" id="IPR002219">
    <property type="entry name" value="PKC_DAG/PE"/>
</dbReference>
<dbReference type="PANTHER" id="PTHR32410">
    <property type="entry name" value="CYSTEINE/HISTIDINE-RICH C1 DOMAIN FAMILY PROTEIN"/>
    <property type="match status" value="1"/>
</dbReference>
<evidence type="ECO:0000313" key="6">
    <source>
        <dbReference type="Proteomes" id="UP000436088"/>
    </source>
</evidence>
<comment type="caution">
    <text evidence="5">The sequence shown here is derived from an EMBL/GenBank/DDBJ whole genome shotgun (WGS) entry which is preliminary data.</text>
</comment>
<proteinExistence type="predicted"/>
<evidence type="ECO:0000313" key="5">
    <source>
        <dbReference type="EMBL" id="KAE8699255.1"/>
    </source>
</evidence>
<dbReference type="InterPro" id="IPR053192">
    <property type="entry name" value="Vacuole_Formation_Reg"/>
</dbReference>
<dbReference type="AlphaFoldDB" id="A0A6A3A7Y2"/>
<accession>A0A6A3A7Y2</accession>
<keyword evidence="2" id="KW-0677">Repeat</keyword>
<evidence type="ECO:0000259" key="4">
    <source>
        <dbReference type="PROSITE" id="PS50081"/>
    </source>
</evidence>
<dbReference type="EMBL" id="VEPZ02001041">
    <property type="protein sequence ID" value="KAE8699255.1"/>
    <property type="molecule type" value="Genomic_DNA"/>
</dbReference>
<organism evidence="5 6">
    <name type="scientific">Hibiscus syriacus</name>
    <name type="common">Rose of Sharon</name>
    <dbReference type="NCBI Taxonomy" id="106335"/>
    <lineage>
        <taxon>Eukaryota</taxon>
        <taxon>Viridiplantae</taxon>
        <taxon>Streptophyta</taxon>
        <taxon>Embryophyta</taxon>
        <taxon>Tracheophyta</taxon>
        <taxon>Spermatophyta</taxon>
        <taxon>Magnoliopsida</taxon>
        <taxon>eudicotyledons</taxon>
        <taxon>Gunneridae</taxon>
        <taxon>Pentapetalae</taxon>
        <taxon>rosids</taxon>
        <taxon>malvids</taxon>
        <taxon>Malvales</taxon>
        <taxon>Malvaceae</taxon>
        <taxon>Malvoideae</taxon>
        <taxon>Hibiscus</taxon>
    </lineage>
</organism>
<dbReference type="Pfam" id="PF03107">
    <property type="entry name" value="C1_2"/>
    <property type="match status" value="1"/>
</dbReference>
<evidence type="ECO:0000256" key="2">
    <source>
        <dbReference type="ARBA" id="ARBA00022737"/>
    </source>
</evidence>
<dbReference type="Proteomes" id="UP000436088">
    <property type="component" value="Unassembled WGS sequence"/>
</dbReference>
<dbReference type="InterPro" id="IPR046349">
    <property type="entry name" value="C1-like_sf"/>
</dbReference>
<dbReference type="InterPro" id="IPR004146">
    <property type="entry name" value="DC1"/>
</dbReference>
<reference evidence="5" key="1">
    <citation type="submission" date="2019-09" db="EMBL/GenBank/DDBJ databases">
        <title>Draft genome information of white flower Hibiscus syriacus.</title>
        <authorList>
            <person name="Kim Y.-M."/>
        </authorList>
    </citation>
    <scope>NUCLEOTIDE SEQUENCE [LARGE SCALE GENOMIC DNA]</scope>
    <source>
        <strain evidence="5">YM2019G1</strain>
    </source>
</reference>
<evidence type="ECO:0000256" key="3">
    <source>
        <dbReference type="ARBA" id="ARBA00022833"/>
    </source>
</evidence>
<dbReference type="SUPFAM" id="SSF57889">
    <property type="entry name" value="Cysteine-rich domain"/>
    <property type="match status" value="2"/>
</dbReference>
<dbReference type="GO" id="GO:0046872">
    <property type="term" value="F:metal ion binding"/>
    <property type="evidence" value="ECO:0007669"/>
    <property type="project" value="UniProtKB-KW"/>
</dbReference>
<gene>
    <name evidence="5" type="ORF">F3Y22_tig00110584pilonHSYRG00425</name>
</gene>
<keyword evidence="6" id="KW-1185">Reference proteome</keyword>
<keyword evidence="3" id="KW-0862">Zinc</keyword>
<name>A0A6A3A7Y2_HIBSY</name>
<keyword evidence="1" id="KW-0479">Metal-binding</keyword>
<protein>
    <recommendedName>
        <fullName evidence="4">Phorbol-ester/DAG-type domain-containing protein</fullName>
    </recommendedName>
</protein>
<sequence length="213" mass="24434">MFRLFEGRLQFVVHVKCVLEYDSLYTIIDQENGDRDDASDSSSSIRVIKVNELGEAMKCSFSLDFACITLPLEVRHKCDRHILKLSYEDGEDDPEQFRCDVCEKKRDAYRLYYSCSTCDNSVHSRCALGGYPFLKDGTIFSKFHGQGHFHVNYIGKVVDGYSYCSICGKPCQDEVVKCTKCDYIVHVDCRYVMSSSCFLFFQSRTSLLLLLLS</sequence>
<dbReference type="PROSITE" id="PS50081">
    <property type="entry name" value="ZF_DAG_PE_2"/>
    <property type="match status" value="1"/>
</dbReference>